<organism evidence="12 13">
    <name type="scientific">Halostreptopolyspora alba</name>
    <dbReference type="NCBI Taxonomy" id="2487137"/>
    <lineage>
        <taxon>Bacteria</taxon>
        <taxon>Bacillati</taxon>
        <taxon>Actinomycetota</taxon>
        <taxon>Actinomycetes</taxon>
        <taxon>Streptosporangiales</taxon>
        <taxon>Nocardiopsidaceae</taxon>
        <taxon>Halostreptopolyspora</taxon>
    </lineage>
</organism>
<keyword evidence="7" id="KW-0865">Zymogen</keyword>
<evidence type="ECO:0000256" key="8">
    <source>
        <dbReference type="ARBA" id="ARBA00023239"/>
    </source>
</evidence>
<evidence type="ECO:0000256" key="9">
    <source>
        <dbReference type="ARBA" id="ARBA00023270"/>
    </source>
</evidence>
<comment type="cofactor">
    <cofactor evidence="1">
        <name>pyruvate</name>
        <dbReference type="ChEBI" id="CHEBI:15361"/>
    </cofactor>
</comment>
<comment type="caution">
    <text evidence="12">The sequence shown here is derived from an EMBL/GenBank/DDBJ whole genome shotgun (WGS) entry which is preliminary data.</text>
</comment>
<keyword evidence="6" id="KW-0620">Polyamine biosynthesis</keyword>
<evidence type="ECO:0000256" key="2">
    <source>
        <dbReference type="ARBA" id="ARBA00022691"/>
    </source>
</evidence>
<keyword evidence="4" id="KW-0068">Autocatalytic cleavage</keyword>
<accession>A0A3N0EFU3</accession>
<keyword evidence="8" id="KW-0456">Lyase</keyword>
<dbReference type="InterPro" id="IPR016067">
    <property type="entry name" value="S-AdoMet_deCO2ase_core"/>
</dbReference>
<keyword evidence="9" id="KW-0704">Schiff base</keyword>
<sequence>MICLAVDLLDCAHPNPTPTQLGDAMHTTADLLGVRVLHDAPVQFPTHGTTRMMVLAESHLVVSTWPEHHLVQVDLVSCRAETSPKDAMAPLTHLFGAHETHFHHVQRADPRRDNAPGGEEEAV</sequence>
<dbReference type="AlphaFoldDB" id="A0A3N0EFU3"/>
<dbReference type="Pfam" id="PF02675">
    <property type="entry name" value="AdoMet_dc"/>
    <property type="match status" value="1"/>
</dbReference>
<evidence type="ECO:0000256" key="6">
    <source>
        <dbReference type="ARBA" id="ARBA00023115"/>
    </source>
</evidence>
<keyword evidence="2" id="KW-0949">S-adenosyl-L-methionine</keyword>
<proteinExistence type="predicted"/>
<keyword evidence="5" id="KW-0745">Spermidine biosynthesis</keyword>
<dbReference type="GO" id="GO:0004014">
    <property type="term" value="F:adenosylmethionine decarboxylase activity"/>
    <property type="evidence" value="ECO:0007669"/>
    <property type="project" value="InterPro"/>
</dbReference>
<name>A0A3N0EFU3_9ACTN</name>
<dbReference type="InterPro" id="IPR003826">
    <property type="entry name" value="AdoMetDC_fam_prok"/>
</dbReference>
<keyword evidence="3" id="KW-0210">Decarboxylase</keyword>
<keyword evidence="10" id="KW-0670">Pyruvate</keyword>
<evidence type="ECO:0000313" key="13">
    <source>
        <dbReference type="Proteomes" id="UP000269198"/>
    </source>
</evidence>
<evidence type="ECO:0000256" key="1">
    <source>
        <dbReference type="ARBA" id="ARBA00001928"/>
    </source>
</evidence>
<dbReference type="EMBL" id="RJMB01000002">
    <property type="protein sequence ID" value="RNL86750.1"/>
    <property type="molecule type" value="Genomic_DNA"/>
</dbReference>
<dbReference type="SUPFAM" id="SSF56276">
    <property type="entry name" value="S-adenosylmethionine decarboxylase"/>
    <property type="match status" value="1"/>
</dbReference>
<evidence type="ECO:0000256" key="11">
    <source>
        <dbReference type="SAM" id="MobiDB-lite"/>
    </source>
</evidence>
<keyword evidence="13" id="KW-1185">Reference proteome</keyword>
<dbReference type="OrthoDB" id="9793120at2"/>
<evidence type="ECO:0000256" key="7">
    <source>
        <dbReference type="ARBA" id="ARBA00023145"/>
    </source>
</evidence>
<feature type="region of interest" description="Disordered" evidence="11">
    <location>
        <begin position="104"/>
        <end position="123"/>
    </location>
</feature>
<evidence type="ECO:0000256" key="3">
    <source>
        <dbReference type="ARBA" id="ARBA00022793"/>
    </source>
</evidence>
<feature type="compositionally biased region" description="Basic and acidic residues" evidence="11">
    <location>
        <begin position="104"/>
        <end position="114"/>
    </location>
</feature>
<evidence type="ECO:0000256" key="10">
    <source>
        <dbReference type="ARBA" id="ARBA00023317"/>
    </source>
</evidence>
<evidence type="ECO:0000256" key="5">
    <source>
        <dbReference type="ARBA" id="ARBA00023066"/>
    </source>
</evidence>
<gene>
    <name evidence="12" type="ORF">EFW17_02320</name>
</gene>
<dbReference type="GO" id="GO:0008295">
    <property type="term" value="P:spermidine biosynthetic process"/>
    <property type="evidence" value="ECO:0007669"/>
    <property type="project" value="UniProtKB-KW"/>
</dbReference>
<reference evidence="12 13" key="1">
    <citation type="submission" date="2018-11" db="EMBL/GenBank/DDBJ databases">
        <title>The genome draft of YIM 96095.</title>
        <authorList>
            <person name="Tang S.-K."/>
            <person name="Chunyu W.-X."/>
            <person name="Feng Y.-Z."/>
        </authorList>
    </citation>
    <scope>NUCLEOTIDE SEQUENCE [LARGE SCALE GENOMIC DNA]</scope>
    <source>
        <strain evidence="12 13">YIM 96095</strain>
    </source>
</reference>
<dbReference type="GO" id="GO:0005829">
    <property type="term" value="C:cytosol"/>
    <property type="evidence" value="ECO:0007669"/>
    <property type="project" value="TreeGrafter"/>
</dbReference>
<dbReference type="Gene3D" id="3.60.90.10">
    <property type="entry name" value="S-adenosylmethionine decarboxylase"/>
    <property type="match status" value="1"/>
</dbReference>
<dbReference type="Proteomes" id="UP000269198">
    <property type="component" value="Unassembled WGS sequence"/>
</dbReference>
<dbReference type="PANTHER" id="PTHR33866">
    <property type="entry name" value="S-ADENOSYLMETHIONINE DECARBOXYLASE PROENZYME"/>
    <property type="match status" value="1"/>
</dbReference>
<dbReference type="RefSeq" id="WP_123199579.1">
    <property type="nucleotide sequence ID" value="NZ_RJMB01000002.1"/>
</dbReference>
<evidence type="ECO:0000256" key="4">
    <source>
        <dbReference type="ARBA" id="ARBA00022813"/>
    </source>
</evidence>
<protein>
    <submittedName>
        <fullName evidence="12">S-adenosylmethionine decarboxylase</fullName>
    </submittedName>
</protein>
<evidence type="ECO:0000313" key="12">
    <source>
        <dbReference type="EMBL" id="RNL86750.1"/>
    </source>
</evidence>
<dbReference type="PANTHER" id="PTHR33866:SF2">
    <property type="entry name" value="S-ADENOSYLMETHIONINE DECARBOXYLASE PROENZYME"/>
    <property type="match status" value="1"/>
</dbReference>